<reference evidence="3 4" key="1">
    <citation type="submission" date="2019-07" db="EMBL/GenBank/DDBJ databases">
        <title>Whole genome shotgun sequence of Cellulomonas aerilata NBRC 106308.</title>
        <authorList>
            <person name="Hosoyama A."/>
            <person name="Uohara A."/>
            <person name="Ohji S."/>
            <person name="Ichikawa N."/>
        </authorList>
    </citation>
    <scope>NUCLEOTIDE SEQUENCE [LARGE SCALE GENOMIC DNA]</scope>
    <source>
        <strain evidence="3 4">NBRC 106308</strain>
    </source>
</reference>
<dbReference type="EMBL" id="BJYY01000020">
    <property type="protein sequence ID" value="GEO35479.1"/>
    <property type="molecule type" value="Genomic_DNA"/>
</dbReference>
<dbReference type="InterPro" id="IPR032710">
    <property type="entry name" value="NTF2-like_dom_sf"/>
</dbReference>
<keyword evidence="4" id="KW-1185">Reference proteome</keyword>
<evidence type="ECO:0000313" key="3">
    <source>
        <dbReference type="EMBL" id="GEO35479.1"/>
    </source>
</evidence>
<comment type="caution">
    <text evidence="3">The sequence shown here is derived from an EMBL/GenBank/DDBJ whole genome shotgun (WGS) entry which is preliminary data.</text>
</comment>
<gene>
    <name evidence="3" type="ORF">CAE01nite_32040</name>
</gene>
<dbReference type="RefSeq" id="WP_146906536.1">
    <property type="nucleotide sequence ID" value="NZ_BAAARM010000005.1"/>
</dbReference>
<name>A0A512DG61_9CELL</name>
<dbReference type="OrthoDB" id="3542814at2"/>
<evidence type="ECO:0000256" key="1">
    <source>
        <dbReference type="SAM" id="MobiDB-lite"/>
    </source>
</evidence>
<dbReference type="Gene3D" id="3.10.450.50">
    <property type="match status" value="1"/>
</dbReference>
<protein>
    <recommendedName>
        <fullName evidence="2">SnoaL-like domain-containing protein</fullName>
    </recommendedName>
</protein>
<sequence>MTHLVERLAAAMNAHDLDGAAALFAPGYESRQPAHPARDFSGRAQMRANWEAMFAGVPDFRAELLGSVVDGDTVWSEWHWTGRRTDGEPFEVRGVALFQVRDEQVVGARLYLEDVEREGADIDESVRRLSGQAPARSHATEGGQAGPAATG</sequence>
<dbReference type="InterPro" id="IPR037401">
    <property type="entry name" value="SnoaL-like"/>
</dbReference>
<proteinExistence type="predicted"/>
<organism evidence="3 4">
    <name type="scientific">Cellulomonas aerilata</name>
    <dbReference type="NCBI Taxonomy" id="515326"/>
    <lineage>
        <taxon>Bacteria</taxon>
        <taxon>Bacillati</taxon>
        <taxon>Actinomycetota</taxon>
        <taxon>Actinomycetes</taxon>
        <taxon>Micrococcales</taxon>
        <taxon>Cellulomonadaceae</taxon>
        <taxon>Cellulomonas</taxon>
    </lineage>
</organism>
<accession>A0A512DG61</accession>
<feature type="domain" description="SnoaL-like" evidence="2">
    <location>
        <begin position="5"/>
        <end position="106"/>
    </location>
</feature>
<dbReference type="Proteomes" id="UP000321181">
    <property type="component" value="Unassembled WGS sequence"/>
</dbReference>
<dbReference type="SUPFAM" id="SSF54427">
    <property type="entry name" value="NTF2-like"/>
    <property type="match status" value="1"/>
</dbReference>
<evidence type="ECO:0000259" key="2">
    <source>
        <dbReference type="Pfam" id="PF12680"/>
    </source>
</evidence>
<dbReference type="AlphaFoldDB" id="A0A512DG61"/>
<evidence type="ECO:0000313" key="4">
    <source>
        <dbReference type="Proteomes" id="UP000321181"/>
    </source>
</evidence>
<feature type="region of interest" description="Disordered" evidence="1">
    <location>
        <begin position="123"/>
        <end position="151"/>
    </location>
</feature>
<dbReference type="Pfam" id="PF12680">
    <property type="entry name" value="SnoaL_2"/>
    <property type="match status" value="1"/>
</dbReference>